<reference evidence="7" key="1">
    <citation type="submission" date="2014-05" db="EMBL/GenBank/DDBJ databases">
        <title>The genome and life-stage specific transcriptomes of Globodera pallida elucidate key aspects of plant parasitism by a cyst nematode.</title>
        <authorList>
            <person name="Cotton J.A."/>
            <person name="Lilley C.J."/>
            <person name="Jones L.M."/>
            <person name="Kikuchi T."/>
            <person name="Reid A.J."/>
            <person name="Thorpe P."/>
            <person name="Tsai I.J."/>
            <person name="Beasley H."/>
            <person name="Blok V."/>
            <person name="Cock P.J.A."/>
            <person name="Van den Akker S.E."/>
            <person name="Holroyd N."/>
            <person name="Hunt M."/>
            <person name="Mantelin S."/>
            <person name="Naghra H."/>
            <person name="Pain A."/>
            <person name="Palomares-Rius J.E."/>
            <person name="Zarowiecki M."/>
            <person name="Berriman M."/>
            <person name="Jones J.T."/>
            <person name="Urwin P.E."/>
        </authorList>
    </citation>
    <scope>NUCLEOTIDE SEQUENCE [LARGE SCALE GENOMIC DNA]</scope>
    <source>
        <strain evidence="7">Lindley</strain>
    </source>
</reference>
<dbReference type="PANTHER" id="PTHR21075">
    <property type="entry name" value="ANAEROBIC RIBONUCLEOSIDE-TRIPHOSPHATE REDUCTASE"/>
    <property type="match status" value="1"/>
</dbReference>
<evidence type="ECO:0000256" key="5">
    <source>
        <dbReference type="PROSITE-ProRule" id="PRU00492"/>
    </source>
</evidence>
<dbReference type="InterPro" id="IPR008926">
    <property type="entry name" value="RNR_R1-su_N"/>
</dbReference>
<dbReference type="AlphaFoldDB" id="A0A183CSD3"/>
<dbReference type="GO" id="GO:0004748">
    <property type="term" value="F:ribonucleoside-diphosphate reductase activity, thioredoxin disulfide as acceptor"/>
    <property type="evidence" value="ECO:0007669"/>
    <property type="project" value="TreeGrafter"/>
</dbReference>
<evidence type="ECO:0000256" key="3">
    <source>
        <dbReference type="ARBA" id="ARBA00022840"/>
    </source>
</evidence>
<sequence>VAPNRGFASRPERLLQILEAHDRSDLGYQFARYTVLETRLGAYNWATSHEQLAFARTMLERYGSSDQQLKERLEQVISAGEESVRRSEAAAVSRENAQEEVLALMRAKRNGEVVPFSPEKITVALQKAFNAVQGATSKELLEQMTAEVVAELQAEFPEQVPSVEHVQDKVEMALMKAGFLEVAKAYIVYRYEHTEIREAVQEEVLEKIEEKKLTVTTTSGRTELYDEAKVREALAPSLEGYESLVNVDEIMSQLKYELYDGIKTADVMRGLTMVVRSMIERDP</sequence>
<keyword evidence="2 5" id="KW-0547">Nucleotide-binding</keyword>
<dbReference type="SUPFAM" id="SSF48168">
    <property type="entry name" value="R1 subunit of ribonucleotide reductase, N-terminal domain"/>
    <property type="match status" value="1"/>
</dbReference>
<feature type="domain" description="ATP-cone" evidence="6">
    <location>
        <begin position="213"/>
        <end position="283"/>
    </location>
</feature>
<evidence type="ECO:0000256" key="1">
    <source>
        <dbReference type="ARBA" id="ARBA00019284"/>
    </source>
</evidence>
<dbReference type="GO" id="GO:0008998">
    <property type="term" value="F:ribonucleoside-triphosphate reductase (thioredoxin) activity"/>
    <property type="evidence" value="ECO:0007669"/>
    <property type="project" value="TreeGrafter"/>
</dbReference>
<dbReference type="GO" id="GO:0031250">
    <property type="term" value="C:anaerobic ribonucleoside-triphosphate reductase complex"/>
    <property type="evidence" value="ECO:0007669"/>
    <property type="project" value="TreeGrafter"/>
</dbReference>
<dbReference type="InterPro" id="IPR005144">
    <property type="entry name" value="ATP-cone_dom"/>
</dbReference>
<keyword evidence="3 5" id="KW-0067">ATP-binding</keyword>
<accession>A0A183CSD3</accession>
<evidence type="ECO:0000256" key="4">
    <source>
        <dbReference type="ARBA" id="ARBA00031255"/>
    </source>
</evidence>
<dbReference type="GO" id="GO:0005524">
    <property type="term" value="F:ATP binding"/>
    <property type="evidence" value="ECO:0007669"/>
    <property type="project" value="UniProtKB-UniRule"/>
</dbReference>
<reference evidence="8" key="2">
    <citation type="submission" date="2016-06" db="UniProtKB">
        <authorList>
            <consortium name="WormBaseParasite"/>
        </authorList>
    </citation>
    <scope>IDENTIFICATION</scope>
</reference>
<evidence type="ECO:0000313" key="8">
    <source>
        <dbReference type="WBParaSite" id="GPLIN_001579100"/>
    </source>
</evidence>
<protein>
    <recommendedName>
        <fullName evidence="1">Ribonucleoside-diphosphate reductase large subunit</fullName>
    </recommendedName>
    <alternativeName>
        <fullName evidence="4">Ribonucleotide reductase large subunit</fullName>
    </alternativeName>
</protein>
<keyword evidence="7" id="KW-1185">Reference proteome</keyword>
<name>A0A183CSD3_GLOPA</name>
<proteinExistence type="predicted"/>
<organism evidence="7 8">
    <name type="scientific">Globodera pallida</name>
    <name type="common">Potato cyst nematode worm</name>
    <name type="synonym">Heterodera pallida</name>
    <dbReference type="NCBI Taxonomy" id="36090"/>
    <lineage>
        <taxon>Eukaryota</taxon>
        <taxon>Metazoa</taxon>
        <taxon>Ecdysozoa</taxon>
        <taxon>Nematoda</taxon>
        <taxon>Chromadorea</taxon>
        <taxon>Rhabditida</taxon>
        <taxon>Tylenchina</taxon>
        <taxon>Tylenchomorpha</taxon>
        <taxon>Tylenchoidea</taxon>
        <taxon>Heteroderidae</taxon>
        <taxon>Heteroderinae</taxon>
        <taxon>Globodera</taxon>
    </lineage>
</organism>
<dbReference type="Pfam" id="PF03477">
    <property type="entry name" value="ATP-cone"/>
    <property type="match status" value="1"/>
</dbReference>
<feature type="domain" description="ATP-cone" evidence="6">
    <location>
        <begin position="104"/>
        <end position="197"/>
    </location>
</feature>
<evidence type="ECO:0000256" key="2">
    <source>
        <dbReference type="ARBA" id="ARBA00022741"/>
    </source>
</evidence>
<dbReference type="WBParaSite" id="GPLIN_001579100">
    <property type="protein sequence ID" value="GPLIN_001579100"/>
    <property type="gene ID" value="GPLIN_001579100"/>
</dbReference>
<dbReference type="PANTHER" id="PTHR21075:SF0">
    <property type="entry name" value="ANAEROBIC RIBONUCLEOSIDE-TRIPHOSPHATE REDUCTASE"/>
    <property type="match status" value="1"/>
</dbReference>
<dbReference type="PROSITE" id="PS51161">
    <property type="entry name" value="ATP_CONE"/>
    <property type="match status" value="2"/>
</dbReference>
<dbReference type="GO" id="GO:0009265">
    <property type="term" value="P:2'-deoxyribonucleotide biosynthetic process"/>
    <property type="evidence" value="ECO:0007669"/>
    <property type="project" value="TreeGrafter"/>
</dbReference>
<dbReference type="Proteomes" id="UP000050741">
    <property type="component" value="Unassembled WGS sequence"/>
</dbReference>
<evidence type="ECO:0000259" key="6">
    <source>
        <dbReference type="PROSITE" id="PS51161"/>
    </source>
</evidence>
<evidence type="ECO:0000313" key="7">
    <source>
        <dbReference type="Proteomes" id="UP000050741"/>
    </source>
</evidence>